<sequence length="74" mass="8240">MAAMSNSRESSAAARYMRATRDVEQAFRLVRGETEGEMPISHSDAVSRLERALEELTEAEQLFEALTRGARSAH</sequence>
<accession>A0A6J5D8Y4</accession>
<protein>
    <submittedName>
        <fullName evidence="2">Uncharacterized protein</fullName>
    </submittedName>
</protein>
<dbReference type="RefSeq" id="WP_175109743.1">
    <property type="nucleotide sequence ID" value="NZ_CADIKF010000005.1"/>
</dbReference>
<organism evidence="2 3">
    <name type="scientific">Paraburkholderia solisilvae</name>
    <dbReference type="NCBI Taxonomy" id="624376"/>
    <lineage>
        <taxon>Bacteria</taxon>
        <taxon>Pseudomonadati</taxon>
        <taxon>Pseudomonadota</taxon>
        <taxon>Betaproteobacteria</taxon>
        <taxon>Burkholderiales</taxon>
        <taxon>Burkholderiaceae</taxon>
        <taxon>Paraburkholderia</taxon>
    </lineage>
</organism>
<evidence type="ECO:0000313" key="2">
    <source>
        <dbReference type="EMBL" id="CAB3750363.1"/>
    </source>
</evidence>
<evidence type="ECO:0000256" key="1">
    <source>
        <dbReference type="SAM" id="Coils"/>
    </source>
</evidence>
<keyword evidence="1" id="KW-0175">Coiled coil</keyword>
<keyword evidence="3" id="KW-1185">Reference proteome</keyword>
<feature type="coiled-coil region" evidence="1">
    <location>
        <begin position="42"/>
        <end position="69"/>
    </location>
</feature>
<dbReference type="AlphaFoldDB" id="A0A6J5D8Y4"/>
<dbReference type="EMBL" id="CADIKF010000005">
    <property type="protein sequence ID" value="CAB3750363.1"/>
    <property type="molecule type" value="Genomic_DNA"/>
</dbReference>
<dbReference type="Proteomes" id="UP000494329">
    <property type="component" value="Unassembled WGS sequence"/>
</dbReference>
<gene>
    <name evidence="2" type="ORF">LMG29739_01067</name>
</gene>
<reference evidence="2 3" key="1">
    <citation type="submission" date="2020-04" db="EMBL/GenBank/DDBJ databases">
        <authorList>
            <person name="De Canck E."/>
        </authorList>
    </citation>
    <scope>NUCLEOTIDE SEQUENCE [LARGE SCALE GENOMIC DNA]</scope>
    <source>
        <strain evidence="2 3">LMG 29739</strain>
    </source>
</reference>
<evidence type="ECO:0000313" key="3">
    <source>
        <dbReference type="Proteomes" id="UP000494329"/>
    </source>
</evidence>
<name>A0A6J5D8Y4_9BURK</name>
<proteinExistence type="predicted"/>